<evidence type="ECO:0008006" key="3">
    <source>
        <dbReference type="Google" id="ProtNLM"/>
    </source>
</evidence>
<keyword evidence="2" id="KW-1185">Reference proteome</keyword>
<protein>
    <recommendedName>
        <fullName evidence="3">Pentatricopeptide repeat-containing protein</fullName>
    </recommendedName>
</protein>
<dbReference type="InterPro" id="IPR002885">
    <property type="entry name" value="PPR_rpt"/>
</dbReference>
<accession>A0A835M3Y2</accession>
<dbReference type="NCBIfam" id="TIGR00756">
    <property type="entry name" value="PPR"/>
    <property type="match status" value="1"/>
</dbReference>
<gene>
    <name evidence="1" type="ORF">IFM89_000870</name>
</gene>
<proteinExistence type="predicted"/>
<dbReference type="AlphaFoldDB" id="A0A835M3Y2"/>
<dbReference type="Proteomes" id="UP000631114">
    <property type="component" value="Unassembled WGS sequence"/>
</dbReference>
<dbReference type="EMBL" id="JADFTS010000002">
    <property type="protein sequence ID" value="KAF9618235.1"/>
    <property type="molecule type" value="Genomic_DNA"/>
</dbReference>
<organism evidence="1 2">
    <name type="scientific">Coptis chinensis</name>
    <dbReference type="NCBI Taxonomy" id="261450"/>
    <lineage>
        <taxon>Eukaryota</taxon>
        <taxon>Viridiplantae</taxon>
        <taxon>Streptophyta</taxon>
        <taxon>Embryophyta</taxon>
        <taxon>Tracheophyta</taxon>
        <taxon>Spermatophyta</taxon>
        <taxon>Magnoliopsida</taxon>
        <taxon>Ranunculales</taxon>
        <taxon>Ranunculaceae</taxon>
        <taxon>Coptidoideae</taxon>
        <taxon>Coptis</taxon>
    </lineage>
</organism>
<name>A0A835M3Y2_9MAGN</name>
<evidence type="ECO:0000313" key="2">
    <source>
        <dbReference type="Proteomes" id="UP000631114"/>
    </source>
</evidence>
<comment type="caution">
    <text evidence="1">The sequence shown here is derived from an EMBL/GenBank/DDBJ whole genome shotgun (WGS) entry which is preliminary data.</text>
</comment>
<reference evidence="1 2" key="1">
    <citation type="submission" date="2020-10" db="EMBL/GenBank/DDBJ databases">
        <title>The Coptis chinensis genome and diversification of protoberbering-type alkaloids.</title>
        <authorList>
            <person name="Wang B."/>
            <person name="Shu S."/>
            <person name="Song C."/>
            <person name="Liu Y."/>
        </authorList>
    </citation>
    <scope>NUCLEOTIDE SEQUENCE [LARGE SCALE GENOMIC DNA]</scope>
    <source>
        <strain evidence="1">HL-2020</strain>
        <tissue evidence="1">Leaf</tissue>
    </source>
</reference>
<evidence type="ECO:0000313" key="1">
    <source>
        <dbReference type="EMBL" id="KAF9618235.1"/>
    </source>
</evidence>
<sequence>MDSFLNGKLEEARKYYEEMKEKGFLRNQKAEEMLQALSLYRVTITGTLDFNNQTGLDSLKKNPKVVLNTPSYEKDFQTTKPKDYGRRVSLFGEVGSSSIS</sequence>